<dbReference type="PROSITE" id="PS50109">
    <property type="entry name" value="HIS_KIN"/>
    <property type="match status" value="1"/>
</dbReference>
<evidence type="ECO:0000256" key="5">
    <source>
        <dbReference type="ARBA" id="ARBA00022777"/>
    </source>
</evidence>
<evidence type="ECO:0000256" key="1">
    <source>
        <dbReference type="ARBA" id="ARBA00000085"/>
    </source>
</evidence>
<dbReference type="EC" id="2.7.13.3" evidence="2"/>
<name>A0A0F9IIP6_9ZZZZ</name>
<dbReference type="PANTHER" id="PTHR43047:SF72">
    <property type="entry name" value="OSMOSENSING HISTIDINE PROTEIN KINASE SLN1"/>
    <property type="match status" value="1"/>
</dbReference>
<comment type="caution">
    <text evidence="7">The sequence shown here is derived from an EMBL/GenBank/DDBJ whole genome shotgun (WGS) entry which is preliminary data.</text>
</comment>
<gene>
    <name evidence="7" type="ORF">LCGC14_1937380</name>
</gene>
<dbReference type="InterPro" id="IPR003594">
    <property type="entry name" value="HATPase_dom"/>
</dbReference>
<keyword evidence="3" id="KW-0597">Phosphoprotein</keyword>
<dbReference type="Pfam" id="PF02518">
    <property type="entry name" value="HATPase_c"/>
    <property type="match status" value="1"/>
</dbReference>
<dbReference type="FunFam" id="3.30.565.10:FF:000006">
    <property type="entry name" value="Sensor histidine kinase WalK"/>
    <property type="match status" value="1"/>
</dbReference>
<dbReference type="InterPro" id="IPR036890">
    <property type="entry name" value="HATPase_C_sf"/>
</dbReference>
<keyword evidence="5" id="KW-0418">Kinase</keyword>
<reference evidence="7" key="1">
    <citation type="journal article" date="2015" name="Nature">
        <title>Complex archaea that bridge the gap between prokaryotes and eukaryotes.</title>
        <authorList>
            <person name="Spang A."/>
            <person name="Saw J.H."/>
            <person name="Jorgensen S.L."/>
            <person name="Zaremba-Niedzwiedzka K."/>
            <person name="Martijn J."/>
            <person name="Lind A.E."/>
            <person name="van Eijk R."/>
            <person name="Schleper C."/>
            <person name="Guy L."/>
            <person name="Ettema T.J."/>
        </authorList>
    </citation>
    <scope>NUCLEOTIDE SEQUENCE</scope>
</reference>
<dbReference type="GO" id="GO:0000155">
    <property type="term" value="F:phosphorelay sensor kinase activity"/>
    <property type="evidence" value="ECO:0007669"/>
    <property type="project" value="TreeGrafter"/>
</dbReference>
<dbReference type="PANTHER" id="PTHR43047">
    <property type="entry name" value="TWO-COMPONENT HISTIDINE PROTEIN KINASE"/>
    <property type="match status" value="1"/>
</dbReference>
<organism evidence="7">
    <name type="scientific">marine sediment metagenome</name>
    <dbReference type="NCBI Taxonomy" id="412755"/>
    <lineage>
        <taxon>unclassified sequences</taxon>
        <taxon>metagenomes</taxon>
        <taxon>ecological metagenomes</taxon>
    </lineage>
</organism>
<sequence>MGVPEVAVLIELGKEFVRAVQGGTRPGDLVGANPGHSFPRVVRPIGDGLDDNIGKVLYDVADQFWLVTVGLEEQFQGLAKEKQSLIEIEFDEFNVLADRGRCKQILINLLGNALKFSSASNIRMRAKMIGETCRLEIEDNGCGMPKEDLARIFQAFIQAESATKSADGGTGLGLAISKKLAAAHDGDIHVESTIGAGTKFTVDLPNCAFIVEVEKARVAA</sequence>
<evidence type="ECO:0000256" key="2">
    <source>
        <dbReference type="ARBA" id="ARBA00012438"/>
    </source>
</evidence>
<dbReference type="PRINTS" id="PR00344">
    <property type="entry name" value="BCTRLSENSOR"/>
</dbReference>
<proteinExistence type="predicted"/>
<dbReference type="CDD" id="cd16922">
    <property type="entry name" value="HATPase_EvgS-ArcB-TorS-like"/>
    <property type="match status" value="1"/>
</dbReference>
<accession>A0A0F9IIP6</accession>
<protein>
    <recommendedName>
        <fullName evidence="2">histidine kinase</fullName>
        <ecNumber evidence="2">2.7.13.3</ecNumber>
    </recommendedName>
</protein>
<dbReference type="EMBL" id="LAZR01020910">
    <property type="protein sequence ID" value="KKL87172.1"/>
    <property type="molecule type" value="Genomic_DNA"/>
</dbReference>
<feature type="domain" description="Histidine kinase" evidence="6">
    <location>
        <begin position="73"/>
        <end position="208"/>
    </location>
</feature>
<evidence type="ECO:0000256" key="4">
    <source>
        <dbReference type="ARBA" id="ARBA00022679"/>
    </source>
</evidence>
<dbReference type="GO" id="GO:0009927">
    <property type="term" value="F:histidine phosphotransfer kinase activity"/>
    <property type="evidence" value="ECO:0007669"/>
    <property type="project" value="TreeGrafter"/>
</dbReference>
<dbReference type="SMART" id="SM00387">
    <property type="entry name" value="HATPase_c"/>
    <property type="match status" value="1"/>
</dbReference>
<dbReference type="GO" id="GO:0005886">
    <property type="term" value="C:plasma membrane"/>
    <property type="evidence" value="ECO:0007669"/>
    <property type="project" value="TreeGrafter"/>
</dbReference>
<dbReference type="InterPro" id="IPR005467">
    <property type="entry name" value="His_kinase_dom"/>
</dbReference>
<comment type="catalytic activity">
    <reaction evidence="1">
        <text>ATP + protein L-histidine = ADP + protein N-phospho-L-histidine.</text>
        <dbReference type="EC" id="2.7.13.3"/>
    </reaction>
</comment>
<evidence type="ECO:0000256" key="3">
    <source>
        <dbReference type="ARBA" id="ARBA00022553"/>
    </source>
</evidence>
<dbReference type="InterPro" id="IPR004358">
    <property type="entry name" value="Sig_transdc_His_kin-like_C"/>
</dbReference>
<dbReference type="Gene3D" id="3.30.565.10">
    <property type="entry name" value="Histidine kinase-like ATPase, C-terminal domain"/>
    <property type="match status" value="1"/>
</dbReference>
<keyword evidence="4" id="KW-0808">Transferase</keyword>
<dbReference type="AlphaFoldDB" id="A0A0F9IIP6"/>
<evidence type="ECO:0000313" key="7">
    <source>
        <dbReference type="EMBL" id="KKL87172.1"/>
    </source>
</evidence>
<evidence type="ECO:0000259" key="6">
    <source>
        <dbReference type="PROSITE" id="PS50109"/>
    </source>
</evidence>
<dbReference type="SUPFAM" id="SSF55874">
    <property type="entry name" value="ATPase domain of HSP90 chaperone/DNA topoisomerase II/histidine kinase"/>
    <property type="match status" value="1"/>
</dbReference>